<protein>
    <submittedName>
        <fullName evidence="4">GATA zinc finger domain-containing protein 14-like</fullName>
    </submittedName>
</protein>
<proteinExistence type="predicted"/>
<keyword evidence="2" id="KW-0472">Membrane</keyword>
<feature type="compositionally biased region" description="Low complexity" evidence="1">
    <location>
        <begin position="406"/>
        <end position="445"/>
    </location>
</feature>
<dbReference type="STRING" id="75913.A0A0K0FC83"/>
<evidence type="ECO:0000313" key="3">
    <source>
        <dbReference type="Proteomes" id="UP000035680"/>
    </source>
</evidence>
<dbReference type="WBParaSite" id="SVE_0644700.1">
    <property type="protein sequence ID" value="SVE_0644700.1"/>
    <property type="gene ID" value="SVE_0644700"/>
</dbReference>
<feature type="compositionally biased region" description="Low complexity" evidence="1">
    <location>
        <begin position="290"/>
        <end position="335"/>
    </location>
</feature>
<evidence type="ECO:0000256" key="2">
    <source>
        <dbReference type="SAM" id="Phobius"/>
    </source>
</evidence>
<feature type="region of interest" description="Disordered" evidence="1">
    <location>
        <begin position="406"/>
        <end position="451"/>
    </location>
</feature>
<feature type="transmembrane region" description="Helical" evidence="2">
    <location>
        <begin position="121"/>
        <end position="143"/>
    </location>
</feature>
<keyword evidence="2" id="KW-1133">Transmembrane helix</keyword>
<accession>A0A0K0FC83</accession>
<keyword evidence="2" id="KW-0812">Transmembrane</keyword>
<feature type="compositionally biased region" description="Basic and acidic residues" evidence="1">
    <location>
        <begin position="232"/>
        <end position="251"/>
    </location>
</feature>
<reference evidence="3" key="1">
    <citation type="submission" date="2014-07" db="EMBL/GenBank/DDBJ databases">
        <authorList>
            <person name="Martin A.A"/>
            <person name="De Silva N."/>
        </authorList>
    </citation>
    <scope>NUCLEOTIDE SEQUENCE</scope>
</reference>
<organism evidence="3 4">
    <name type="scientific">Strongyloides venezuelensis</name>
    <name type="common">Threadworm</name>
    <dbReference type="NCBI Taxonomy" id="75913"/>
    <lineage>
        <taxon>Eukaryota</taxon>
        <taxon>Metazoa</taxon>
        <taxon>Ecdysozoa</taxon>
        <taxon>Nematoda</taxon>
        <taxon>Chromadorea</taxon>
        <taxon>Rhabditida</taxon>
        <taxon>Tylenchina</taxon>
        <taxon>Panagrolaimomorpha</taxon>
        <taxon>Strongyloidoidea</taxon>
        <taxon>Strongyloididae</taxon>
        <taxon>Strongyloides</taxon>
    </lineage>
</organism>
<sequence length="451" mass="52407">MHCVVSWNNERGETIGDAVRVFKDSEGYWDFEPVTDESEFWNMKSNSEMSDFQEFSNAQDYITFREYRSGSYGDINIDYSYCAPVVHENSFNNNELINQNFVPTYLGGSSMPTYMPYGGMFMPPVMSSLIPVPIFIGGSLIGWRRNNLFFGRRFMPGFGGANFIRRGLWNSMDYGLRTRRYGSPMGSMFMDNQFDRRRNMLPPIGFSTDSRMNGFGGGRRGRNGPRGSIEFGRSRIREHNRVGSGRNDRFGNRRPGRPGLVRPNRNFNRNSIGPKRGNNRPRMNNQKPSNNFGNQPRNNFGNRPRNNFGNRPRNNFGNRPRNNFGNRPRNNFRNRQTMPSPFSFLGGRGGRNPMSNGMRQNFFSQNLLRGFQNAGFNRRNNRFQVRNQQRPNFSNRFNMRSFLNRNWNQGRQNQRNSSPRRNFNTLNSNRRNNFSRPGRGPSSRGNRGRKG</sequence>
<keyword evidence="3" id="KW-1185">Reference proteome</keyword>
<dbReference type="AlphaFoldDB" id="A0A0K0FC83"/>
<name>A0A0K0FC83_STRVS</name>
<reference evidence="4" key="2">
    <citation type="submission" date="2015-08" db="UniProtKB">
        <authorList>
            <consortium name="WormBaseParasite"/>
        </authorList>
    </citation>
    <scope>IDENTIFICATION</scope>
</reference>
<evidence type="ECO:0000313" key="4">
    <source>
        <dbReference type="WBParaSite" id="SVE_0644700.1"/>
    </source>
</evidence>
<feature type="region of interest" description="Disordered" evidence="1">
    <location>
        <begin position="205"/>
        <end position="341"/>
    </location>
</feature>
<evidence type="ECO:0000256" key="1">
    <source>
        <dbReference type="SAM" id="MobiDB-lite"/>
    </source>
</evidence>
<dbReference type="Proteomes" id="UP000035680">
    <property type="component" value="Unassembled WGS sequence"/>
</dbReference>